<evidence type="ECO:0000256" key="4">
    <source>
        <dbReference type="ARBA" id="ARBA00022989"/>
    </source>
</evidence>
<keyword evidence="7" id="KW-0472">Membrane</keyword>
<feature type="domain" description="NAC" evidence="12">
    <location>
        <begin position="14"/>
        <end position="162"/>
    </location>
</feature>
<dbReference type="InterPro" id="IPR003441">
    <property type="entry name" value="NAC-dom"/>
</dbReference>
<comment type="subcellular location">
    <subcellularLocation>
        <location evidence="2">Membrane</location>
        <topology evidence="2">Single-pass membrane protein</topology>
    </subcellularLocation>
    <subcellularLocation>
        <location evidence="1">Nucleus</location>
    </subcellularLocation>
</comment>
<keyword evidence="3" id="KW-0812">Transmembrane</keyword>
<dbReference type="GO" id="GO:0005634">
    <property type="term" value="C:nucleus"/>
    <property type="evidence" value="ECO:0007669"/>
    <property type="project" value="UniProtKB-SubCell"/>
</dbReference>
<evidence type="ECO:0000256" key="11">
    <source>
        <dbReference type="SAM" id="MobiDB-lite"/>
    </source>
</evidence>
<evidence type="ECO:0000256" key="2">
    <source>
        <dbReference type="ARBA" id="ARBA00004167"/>
    </source>
</evidence>
<comment type="caution">
    <text evidence="13">The sequence shown here is derived from an EMBL/GenBank/DDBJ whole genome shotgun (WGS) entry which is preliminary data.</text>
</comment>
<evidence type="ECO:0000313" key="14">
    <source>
        <dbReference type="Proteomes" id="UP001168098"/>
    </source>
</evidence>
<evidence type="ECO:0000256" key="3">
    <source>
        <dbReference type="ARBA" id="ARBA00022692"/>
    </source>
</evidence>
<dbReference type="Pfam" id="PF02365">
    <property type="entry name" value="NAM"/>
    <property type="match status" value="1"/>
</dbReference>
<dbReference type="PANTHER" id="PTHR31744">
    <property type="entry name" value="PROTEIN CUP-SHAPED COTYLEDON 2-RELATED"/>
    <property type="match status" value="1"/>
</dbReference>
<keyword evidence="6" id="KW-0238">DNA-binding</keyword>
<keyword evidence="9" id="KW-0804">Transcription</keyword>
<name>A0AA39DEQ2_VITRO</name>
<dbReference type="GO" id="GO:0016020">
    <property type="term" value="C:membrane"/>
    <property type="evidence" value="ECO:0007669"/>
    <property type="project" value="UniProtKB-SubCell"/>
</dbReference>
<reference evidence="13 14" key="1">
    <citation type="journal article" date="2023" name="BMC Biotechnol.">
        <title>Vitis rotundifolia cv Carlos genome sequencing.</title>
        <authorList>
            <person name="Huff M."/>
            <person name="Hulse-Kemp A."/>
            <person name="Scheffler B."/>
            <person name="Youngblood R."/>
            <person name="Simpson S."/>
            <person name="Babiker E."/>
            <person name="Staton M."/>
        </authorList>
    </citation>
    <scope>NUCLEOTIDE SEQUENCE [LARGE SCALE GENOMIC DNA]</scope>
    <source>
        <tissue evidence="13">Leaf</tissue>
    </source>
</reference>
<keyword evidence="14" id="KW-1185">Reference proteome</keyword>
<feature type="region of interest" description="Disordered" evidence="11">
    <location>
        <begin position="313"/>
        <end position="339"/>
    </location>
</feature>
<keyword evidence="10" id="KW-0539">Nucleus</keyword>
<dbReference type="PANTHER" id="PTHR31744:SF216">
    <property type="entry name" value="NAC TRANSCRIPTION FACTOR"/>
    <property type="match status" value="1"/>
</dbReference>
<dbReference type="GO" id="GO:0000976">
    <property type="term" value="F:transcription cis-regulatory region binding"/>
    <property type="evidence" value="ECO:0007669"/>
    <property type="project" value="UniProtKB-ARBA"/>
</dbReference>
<evidence type="ECO:0000313" key="13">
    <source>
        <dbReference type="EMBL" id="KAJ9680980.1"/>
    </source>
</evidence>
<evidence type="ECO:0000256" key="1">
    <source>
        <dbReference type="ARBA" id="ARBA00004123"/>
    </source>
</evidence>
<protein>
    <recommendedName>
        <fullName evidence="12">NAC domain-containing protein</fullName>
    </recommendedName>
</protein>
<evidence type="ECO:0000259" key="12">
    <source>
        <dbReference type="PROSITE" id="PS51005"/>
    </source>
</evidence>
<evidence type="ECO:0000256" key="10">
    <source>
        <dbReference type="ARBA" id="ARBA00023242"/>
    </source>
</evidence>
<dbReference type="PROSITE" id="PS51005">
    <property type="entry name" value="NAC"/>
    <property type="match status" value="1"/>
</dbReference>
<keyword evidence="4" id="KW-1133">Transmembrane helix</keyword>
<keyword evidence="8" id="KW-0010">Activator</keyword>
<evidence type="ECO:0000256" key="6">
    <source>
        <dbReference type="ARBA" id="ARBA00023125"/>
    </source>
</evidence>
<dbReference type="Proteomes" id="UP001168098">
    <property type="component" value="Unassembled WGS sequence"/>
</dbReference>
<accession>A0AA39DEQ2</accession>
<evidence type="ECO:0000256" key="7">
    <source>
        <dbReference type="ARBA" id="ARBA00023136"/>
    </source>
</evidence>
<proteinExistence type="predicted"/>
<evidence type="ECO:0000256" key="9">
    <source>
        <dbReference type="ARBA" id="ARBA00023163"/>
    </source>
</evidence>
<evidence type="ECO:0000256" key="8">
    <source>
        <dbReference type="ARBA" id="ARBA00023159"/>
    </source>
</evidence>
<sequence length="549" mass="61029">MSVGEMIGAILETLPVGFRFYPTDKELVDNHLKLKILGMNSPVDIIPEVDICKWEPWELPVFSVMKTDDPEWFFFSLLDYKYSNSSRSNRATNAGYWKPTGQDRDILSGTNKEVIGTKKTLVFYRGRGRGAIRTNWVIHEYRANIASLPANRAYVLCRLKRKTDENSDIPIPDEAVGGSGILQNGLANNMTLGAGPSHHASNIASNTRNYQVEDMTLEEDPQIQGLFNETTFIPLDSDFFSDTEQGPHLDLPFSNGFNNVCGRTPFQDYTTEQDDDVTWFVNTLIVDQDEHPFGELASQRSSGVDSGNLRHGSIGKLSARPQSPLKGVYRKGGGSRDTEVPQVQYSQLLQASSLTSGLSPKECVQSPMDRPTSLLSSINQHRRENKSLLHDESRRFDAPSIERLDNFVAQRVAPKSLKLTGNASNNETLIAKLTKLSCSTTKPEEKSISIKADDRTEHHSAIDLFQYKNPIRESKKDCKVTEKANPKLSSIWIGPVTSNQKGSFNSLETVSASHEPSSSPGLSYTIVGGSYCTHGVRHQCTGFKAFEVR</sequence>
<dbReference type="GO" id="GO:0006355">
    <property type="term" value="P:regulation of DNA-templated transcription"/>
    <property type="evidence" value="ECO:0007669"/>
    <property type="project" value="InterPro"/>
</dbReference>
<dbReference type="InterPro" id="IPR036093">
    <property type="entry name" value="NAC_dom_sf"/>
</dbReference>
<organism evidence="13 14">
    <name type="scientific">Vitis rotundifolia</name>
    <name type="common">Muscadine grape</name>
    <dbReference type="NCBI Taxonomy" id="103349"/>
    <lineage>
        <taxon>Eukaryota</taxon>
        <taxon>Viridiplantae</taxon>
        <taxon>Streptophyta</taxon>
        <taxon>Embryophyta</taxon>
        <taxon>Tracheophyta</taxon>
        <taxon>Spermatophyta</taxon>
        <taxon>Magnoliopsida</taxon>
        <taxon>eudicotyledons</taxon>
        <taxon>Gunneridae</taxon>
        <taxon>Pentapetalae</taxon>
        <taxon>rosids</taxon>
        <taxon>Vitales</taxon>
        <taxon>Vitaceae</taxon>
        <taxon>Viteae</taxon>
        <taxon>Vitis</taxon>
    </lineage>
</organism>
<dbReference type="EMBL" id="JARBHA010000015">
    <property type="protein sequence ID" value="KAJ9680980.1"/>
    <property type="molecule type" value="Genomic_DNA"/>
</dbReference>
<dbReference type="Gene3D" id="2.170.150.80">
    <property type="entry name" value="NAC domain"/>
    <property type="match status" value="1"/>
</dbReference>
<gene>
    <name evidence="13" type="ORF">PVL29_020074</name>
</gene>
<evidence type="ECO:0000256" key="5">
    <source>
        <dbReference type="ARBA" id="ARBA00023015"/>
    </source>
</evidence>
<dbReference type="AlphaFoldDB" id="A0AA39DEQ2"/>
<keyword evidence="5" id="KW-0805">Transcription regulation</keyword>
<dbReference type="SUPFAM" id="SSF101941">
    <property type="entry name" value="NAC domain"/>
    <property type="match status" value="1"/>
</dbReference>